<name>A0AAP0GZ19_9ASTR</name>
<reference evidence="12 13" key="1">
    <citation type="submission" date="2024-04" db="EMBL/GenBank/DDBJ databases">
        <title>The reference genome of an endangered Asteraceae, Deinandra increscens subsp. villosa, native to the Central Coast of California.</title>
        <authorList>
            <person name="Guilliams M."/>
            <person name="Hasenstab-Lehman K."/>
            <person name="Meyer R."/>
            <person name="Mcevoy S."/>
        </authorList>
    </citation>
    <scope>NUCLEOTIDE SEQUENCE [LARGE SCALE GENOMIC DNA]</scope>
    <source>
        <tissue evidence="12">Leaf</tissue>
    </source>
</reference>
<evidence type="ECO:0000259" key="11">
    <source>
        <dbReference type="Pfam" id="PF14368"/>
    </source>
</evidence>
<evidence type="ECO:0000256" key="5">
    <source>
        <dbReference type="ARBA" id="ARBA00022729"/>
    </source>
</evidence>
<evidence type="ECO:0000256" key="8">
    <source>
        <dbReference type="ARBA" id="ARBA00023288"/>
    </source>
</evidence>
<evidence type="ECO:0000256" key="6">
    <source>
        <dbReference type="ARBA" id="ARBA00023157"/>
    </source>
</evidence>
<keyword evidence="8" id="KW-0449">Lipoprotein</keyword>
<feature type="signal peptide" evidence="10">
    <location>
        <begin position="1"/>
        <end position="27"/>
    </location>
</feature>
<keyword evidence="13" id="KW-1185">Reference proteome</keyword>
<dbReference type="Pfam" id="PF14368">
    <property type="entry name" value="LTP_2"/>
    <property type="match status" value="1"/>
</dbReference>
<keyword evidence="4" id="KW-0336">GPI-anchor</keyword>
<evidence type="ECO:0000256" key="1">
    <source>
        <dbReference type="ARBA" id="ARBA00004609"/>
    </source>
</evidence>
<keyword evidence="6" id="KW-1015">Disulfide bond</keyword>
<feature type="chain" id="PRO_5043050655" description="Bifunctional inhibitor/plant lipid transfer protein/seed storage helical domain-containing protein" evidence="10">
    <location>
        <begin position="28"/>
        <end position="207"/>
    </location>
</feature>
<evidence type="ECO:0000256" key="3">
    <source>
        <dbReference type="ARBA" id="ARBA00022475"/>
    </source>
</evidence>
<comment type="subcellular location">
    <subcellularLocation>
        <location evidence="1">Cell membrane</location>
        <topology evidence="1">Lipid-anchor</topology>
        <topology evidence="1">GPI-anchor</topology>
    </subcellularLocation>
</comment>
<comment type="similarity">
    <text evidence="2">Belongs to the plant LTP family.</text>
</comment>
<keyword evidence="7" id="KW-0325">Glycoprotein</keyword>
<comment type="caution">
    <text evidence="12">The sequence shown here is derived from an EMBL/GenBank/DDBJ whole genome shotgun (WGS) entry which is preliminary data.</text>
</comment>
<dbReference type="InterPro" id="IPR043325">
    <property type="entry name" value="LTSS"/>
</dbReference>
<evidence type="ECO:0000256" key="10">
    <source>
        <dbReference type="SAM" id="SignalP"/>
    </source>
</evidence>
<evidence type="ECO:0000256" key="2">
    <source>
        <dbReference type="ARBA" id="ARBA00009748"/>
    </source>
</evidence>
<keyword evidence="5 10" id="KW-0732">Signal</keyword>
<evidence type="ECO:0000256" key="7">
    <source>
        <dbReference type="ARBA" id="ARBA00023180"/>
    </source>
</evidence>
<dbReference type="Gene3D" id="1.10.110.10">
    <property type="entry name" value="Plant lipid-transfer and hydrophobic proteins"/>
    <property type="match status" value="1"/>
</dbReference>
<keyword evidence="3" id="KW-1003">Cell membrane</keyword>
<dbReference type="GO" id="GO:0098552">
    <property type="term" value="C:side of membrane"/>
    <property type="evidence" value="ECO:0007669"/>
    <property type="project" value="UniProtKB-KW"/>
</dbReference>
<feature type="region of interest" description="Disordered" evidence="9">
    <location>
        <begin position="126"/>
        <end position="183"/>
    </location>
</feature>
<evidence type="ECO:0000256" key="9">
    <source>
        <dbReference type="SAM" id="MobiDB-lite"/>
    </source>
</evidence>
<feature type="compositionally biased region" description="Low complexity" evidence="9">
    <location>
        <begin position="130"/>
        <end position="174"/>
    </location>
</feature>
<organism evidence="12 13">
    <name type="scientific">Deinandra increscens subsp. villosa</name>
    <dbReference type="NCBI Taxonomy" id="3103831"/>
    <lineage>
        <taxon>Eukaryota</taxon>
        <taxon>Viridiplantae</taxon>
        <taxon>Streptophyta</taxon>
        <taxon>Embryophyta</taxon>
        <taxon>Tracheophyta</taxon>
        <taxon>Spermatophyta</taxon>
        <taxon>Magnoliopsida</taxon>
        <taxon>eudicotyledons</taxon>
        <taxon>Gunneridae</taxon>
        <taxon>Pentapetalae</taxon>
        <taxon>asterids</taxon>
        <taxon>campanulids</taxon>
        <taxon>Asterales</taxon>
        <taxon>Asteraceae</taxon>
        <taxon>Asteroideae</taxon>
        <taxon>Heliantheae alliance</taxon>
        <taxon>Madieae</taxon>
        <taxon>Madiinae</taxon>
        <taxon>Deinandra</taxon>
    </lineage>
</organism>
<evidence type="ECO:0000313" key="12">
    <source>
        <dbReference type="EMBL" id="KAK9065802.1"/>
    </source>
</evidence>
<dbReference type="AlphaFoldDB" id="A0AAP0GZ19"/>
<protein>
    <recommendedName>
        <fullName evidence="11">Bifunctional inhibitor/plant lipid transfer protein/seed storage helical domain-containing protein</fullName>
    </recommendedName>
</protein>
<dbReference type="CDD" id="cd00010">
    <property type="entry name" value="AAI_LTSS"/>
    <property type="match status" value="1"/>
</dbReference>
<dbReference type="Proteomes" id="UP001408789">
    <property type="component" value="Unassembled WGS sequence"/>
</dbReference>
<keyword evidence="4" id="KW-0472">Membrane</keyword>
<evidence type="ECO:0000256" key="4">
    <source>
        <dbReference type="ARBA" id="ARBA00022622"/>
    </source>
</evidence>
<dbReference type="SUPFAM" id="SSF47699">
    <property type="entry name" value="Bifunctional inhibitor/lipid-transfer protein/seed storage 2S albumin"/>
    <property type="match status" value="1"/>
</dbReference>
<feature type="domain" description="Bifunctional inhibitor/plant lipid transfer protein/seed storage helical" evidence="11">
    <location>
        <begin position="43"/>
        <end position="131"/>
    </location>
</feature>
<accession>A0AAP0GZ19</accession>
<dbReference type="InterPro" id="IPR036312">
    <property type="entry name" value="Bifun_inhib/LTP/seed_sf"/>
</dbReference>
<dbReference type="EMBL" id="JBCNJP010000016">
    <property type="protein sequence ID" value="KAK9065802.1"/>
    <property type="molecule type" value="Genomic_DNA"/>
</dbReference>
<sequence length="207" mass="20184">MVKLNNTITTIGILVALVLAGLPCSEALSPMGAPVMSPGVPMTMAPVPAPAPLDCATALTNVSDCLSFVATGSNMTVPDKACCPEFAGLLESNPICLCDLVGQAENLGVDLSRALMLPDVCKLETPSLDSCPGSPSSAPTPGTPSEAPGSASEAPGSTAAGPGADGGSASSPAGSGTGGGNGASSTAVHDISTIICSVVAIFIAYYF</sequence>
<dbReference type="PANTHER" id="PTHR33044">
    <property type="entry name" value="BIFUNCTIONAL INHIBITOR/LIPID-TRANSFER PROTEIN/SEED STORAGE 2S ALBUMIN SUPERFAMILY PROTEIN-RELATED"/>
    <property type="match status" value="1"/>
</dbReference>
<dbReference type="GO" id="GO:0005886">
    <property type="term" value="C:plasma membrane"/>
    <property type="evidence" value="ECO:0007669"/>
    <property type="project" value="UniProtKB-SubCell"/>
</dbReference>
<dbReference type="InterPro" id="IPR016140">
    <property type="entry name" value="Bifunc_inhib/LTP/seed_store"/>
</dbReference>
<proteinExistence type="inferred from homology"/>
<evidence type="ECO:0000313" key="13">
    <source>
        <dbReference type="Proteomes" id="UP001408789"/>
    </source>
</evidence>
<gene>
    <name evidence="12" type="ORF">SSX86_015203</name>
</gene>